<sequence length="53" mass="6010">MSPGSLAWALDRRLIRLAWDARPPVSQCRSQSEPRSVGGWRSTHWPIDSQPPL</sequence>
<evidence type="ECO:0000313" key="2">
    <source>
        <dbReference type="EMBL" id="KZT67797.1"/>
    </source>
</evidence>
<dbReference type="AlphaFoldDB" id="A0A165P5U0"/>
<proteinExistence type="predicted"/>
<protein>
    <submittedName>
        <fullName evidence="2">Uncharacterized protein</fullName>
    </submittedName>
</protein>
<evidence type="ECO:0000256" key="1">
    <source>
        <dbReference type="SAM" id="MobiDB-lite"/>
    </source>
</evidence>
<keyword evidence="3" id="KW-1185">Reference proteome</keyword>
<dbReference type="Proteomes" id="UP000076727">
    <property type="component" value="Unassembled WGS sequence"/>
</dbReference>
<name>A0A165P5U0_9APHY</name>
<dbReference type="EMBL" id="KV429073">
    <property type="protein sequence ID" value="KZT67797.1"/>
    <property type="molecule type" value="Genomic_DNA"/>
</dbReference>
<gene>
    <name evidence="2" type="ORF">DAEQUDRAFT_728796</name>
</gene>
<evidence type="ECO:0000313" key="3">
    <source>
        <dbReference type="Proteomes" id="UP000076727"/>
    </source>
</evidence>
<organism evidence="2 3">
    <name type="scientific">Daedalea quercina L-15889</name>
    <dbReference type="NCBI Taxonomy" id="1314783"/>
    <lineage>
        <taxon>Eukaryota</taxon>
        <taxon>Fungi</taxon>
        <taxon>Dikarya</taxon>
        <taxon>Basidiomycota</taxon>
        <taxon>Agaricomycotina</taxon>
        <taxon>Agaricomycetes</taxon>
        <taxon>Polyporales</taxon>
        <taxon>Fomitopsis</taxon>
    </lineage>
</organism>
<accession>A0A165P5U0</accession>
<feature type="region of interest" description="Disordered" evidence="1">
    <location>
        <begin position="26"/>
        <end position="53"/>
    </location>
</feature>
<reference evidence="2 3" key="1">
    <citation type="journal article" date="2016" name="Mol. Biol. Evol.">
        <title>Comparative Genomics of Early-Diverging Mushroom-Forming Fungi Provides Insights into the Origins of Lignocellulose Decay Capabilities.</title>
        <authorList>
            <person name="Nagy L.G."/>
            <person name="Riley R."/>
            <person name="Tritt A."/>
            <person name="Adam C."/>
            <person name="Daum C."/>
            <person name="Floudas D."/>
            <person name="Sun H."/>
            <person name="Yadav J.S."/>
            <person name="Pangilinan J."/>
            <person name="Larsson K.H."/>
            <person name="Matsuura K."/>
            <person name="Barry K."/>
            <person name="Labutti K."/>
            <person name="Kuo R."/>
            <person name="Ohm R.A."/>
            <person name="Bhattacharya S.S."/>
            <person name="Shirouzu T."/>
            <person name="Yoshinaga Y."/>
            <person name="Martin F.M."/>
            <person name="Grigoriev I.V."/>
            <person name="Hibbett D.S."/>
        </authorList>
    </citation>
    <scope>NUCLEOTIDE SEQUENCE [LARGE SCALE GENOMIC DNA]</scope>
    <source>
        <strain evidence="2 3">L-15889</strain>
    </source>
</reference>